<dbReference type="PANTHER" id="PTHR36427">
    <property type="entry name" value="54S RIBOSOMAL PROTEIN L1, MITOCHONDRIAL"/>
    <property type="match status" value="1"/>
</dbReference>
<comment type="caution">
    <text evidence="10">The sequence shown here is derived from an EMBL/GenBank/DDBJ whole genome shotgun (WGS) entry which is preliminary data.</text>
</comment>
<evidence type="ECO:0000256" key="1">
    <source>
        <dbReference type="ARBA" id="ARBA00010531"/>
    </source>
</evidence>
<dbReference type="InterPro" id="IPR016095">
    <property type="entry name" value="Ribosomal_uL1_3-a/b-sand"/>
</dbReference>
<evidence type="ECO:0000256" key="8">
    <source>
        <dbReference type="ARBA" id="ARBA00082680"/>
    </source>
</evidence>
<keyword evidence="3" id="KW-0694">RNA-binding</keyword>
<keyword evidence="11" id="KW-1185">Reference proteome</keyword>
<feature type="compositionally biased region" description="Basic and acidic residues" evidence="9">
    <location>
        <begin position="117"/>
        <end position="126"/>
    </location>
</feature>
<dbReference type="GO" id="GO:0015934">
    <property type="term" value="C:large ribosomal subunit"/>
    <property type="evidence" value="ECO:0007669"/>
    <property type="project" value="InterPro"/>
</dbReference>
<evidence type="ECO:0000313" key="10">
    <source>
        <dbReference type="EMBL" id="GAV61037.1"/>
    </source>
</evidence>
<dbReference type="GO" id="GO:0019843">
    <property type="term" value="F:rRNA binding"/>
    <property type="evidence" value="ECO:0007669"/>
    <property type="project" value="UniProtKB-KW"/>
</dbReference>
<dbReference type="PANTHER" id="PTHR36427:SF4">
    <property type="entry name" value="RIBOSOMAL PROTEIN L1P_L10E FAMILY"/>
    <property type="match status" value="1"/>
</dbReference>
<dbReference type="InterPro" id="IPR028364">
    <property type="entry name" value="Ribosomal_uL1/biogenesis"/>
</dbReference>
<dbReference type="Proteomes" id="UP000187406">
    <property type="component" value="Unassembled WGS sequence"/>
</dbReference>
<reference evidence="11" key="1">
    <citation type="submission" date="2016-04" db="EMBL/GenBank/DDBJ databases">
        <title>Cephalotus genome sequencing.</title>
        <authorList>
            <person name="Fukushima K."/>
            <person name="Hasebe M."/>
            <person name="Fang X."/>
        </authorList>
    </citation>
    <scope>NUCLEOTIDE SEQUENCE [LARGE SCALE GENOMIC DNA]</scope>
    <source>
        <strain evidence="11">cv. St1</strain>
    </source>
</reference>
<gene>
    <name evidence="10" type="ORF">CFOL_v3_04565</name>
</gene>
<dbReference type="OrthoDB" id="1747252at2759"/>
<keyword evidence="4" id="KW-0689">Ribosomal protein</keyword>
<comment type="similarity">
    <text evidence="1">Belongs to the universal ribosomal protein uL1 family.</text>
</comment>
<proteinExistence type="inferred from homology"/>
<accession>A0A1Q3AZ70</accession>
<dbReference type="NCBIfam" id="TIGR01169">
    <property type="entry name" value="rplA_bact"/>
    <property type="match status" value="1"/>
</dbReference>
<dbReference type="Pfam" id="PF00687">
    <property type="entry name" value="Ribosomal_L1"/>
    <property type="match status" value="1"/>
</dbReference>
<dbReference type="InterPro" id="IPR005878">
    <property type="entry name" value="Ribosom_uL1_bac-type"/>
</dbReference>
<evidence type="ECO:0000256" key="4">
    <source>
        <dbReference type="ARBA" id="ARBA00022980"/>
    </source>
</evidence>
<dbReference type="GO" id="GO:0006412">
    <property type="term" value="P:translation"/>
    <property type="evidence" value="ECO:0007669"/>
    <property type="project" value="InterPro"/>
</dbReference>
<comment type="function">
    <text evidence="7">This protein binds directly to 23S ribosomal RNA.</text>
</comment>
<dbReference type="Gene3D" id="3.30.190.20">
    <property type="match status" value="1"/>
</dbReference>
<name>A0A1Q3AZ70_CEPFO</name>
<evidence type="ECO:0000256" key="3">
    <source>
        <dbReference type="ARBA" id="ARBA00022884"/>
    </source>
</evidence>
<feature type="region of interest" description="Disordered" evidence="9">
    <location>
        <begin position="34"/>
        <end position="78"/>
    </location>
</feature>
<dbReference type="SUPFAM" id="SSF56808">
    <property type="entry name" value="Ribosomal protein L1"/>
    <property type="match status" value="1"/>
</dbReference>
<dbReference type="EMBL" id="BDDD01000182">
    <property type="protein sequence ID" value="GAV61037.1"/>
    <property type="molecule type" value="Genomic_DNA"/>
</dbReference>
<dbReference type="STRING" id="3775.A0A1Q3AZ70"/>
<dbReference type="FunFam" id="3.40.50.790:FF:000001">
    <property type="entry name" value="50S ribosomal protein L1"/>
    <property type="match status" value="1"/>
</dbReference>
<dbReference type="InParanoid" id="A0A1Q3AZ70"/>
<feature type="region of interest" description="Disordered" evidence="9">
    <location>
        <begin position="108"/>
        <end position="135"/>
    </location>
</feature>
<dbReference type="FunCoup" id="A0A1Q3AZ70">
    <property type="interactions" value="983"/>
</dbReference>
<evidence type="ECO:0000256" key="7">
    <source>
        <dbReference type="ARBA" id="ARBA00057875"/>
    </source>
</evidence>
<keyword evidence="2" id="KW-0699">rRNA-binding</keyword>
<dbReference type="AlphaFoldDB" id="A0A1Q3AZ70"/>
<evidence type="ECO:0000313" key="11">
    <source>
        <dbReference type="Proteomes" id="UP000187406"/>
    </source>
</evidence>
<dbReference type="InterPro" id="IPR023674">
    <property type="entry name" value="Ribosomal_uL1-like"/>
</dbReference>
<organism evidence="10 11">
    <name type="scientific">Cephalotus follicularis</name>
    <name type="common">Albany pitcher plant</name>
    <dbReference type="NCBI Taxonomy" id="3775"/>
    <lineage>
        <taxon>Eukaryota</taxon>
        <taxon>Viridiplantae</taxon>
        <taxon>Streptophyta</taxon>
        <taxon>Embryophyta</taxon>
        <taxon>Tracheophyta</taxon>
        <taxon>Spermatophyta</taxon>
        <taxon>Magnoliopsida</taxon>
        <taxon>eudicotyledons</taxon>
        <taxon>Gunneridae</taxon>
        <taxon>Pentapetalae</taxon>
        <taxon>rosids</taxon>
        <taxon>fabids</taxon>
        <taxon>Oxalidales</taxon>
        <taxon>Cephalotaceae</taxon>
        <taxon>Cephalotus</taxon>
    </lineage>
</organism>
<protein>
    <recommendedName>
        <fullName evidence="6">Large ribosomal subunit protein uL1c</fullName>
    </recommendedName>
    <alternativeName>
        <fullName evidence="8">CL1</fullName>
    </alternativeName>
</protein>
<dbReference type="GO" id="GO:0003735">
    <property type="term" value="F:structural constituent of ribosome"/>
    <property type="evidence" value="ECO:0007669"/>
    <property type="project" value="InterPro"/>
</dbReference>
<dbReference type="CDD" id="cd00403">
    <property type="entry name" value="Ribosomal_L1"/>
    <property type="match status" value="1"/>
</dbReference>
<evidence type="ECO:0000256" key="2">
    <source>
        <dbReference type="ARBA" id="ARBA00022730"/>
    </source>
</evidence>
<evidence type="ECO:0000256" key="9">
    <source>
        <dbReference type="SAM" id="MobiDB-lite"/>
    </source>
</evidence>
<evidence type="ECO:0000256" key="6">
    <source>
        <dbReference type="ARBA" id="ARBA00035205"/>
    </source>
</evidence>
<keyword evidence="5" id="KW-0687">Ribonucleoprotein</keyword>
<evidence type="ECO:0000256" key="5">
    <source>
        <dbReference type="ARBA" id="ARBA00023274"/>
    </source>
</evidence>
<dbReference type="Gene3D" id="3.40.50.790">
    <property type="match status" value="1"/>
</dbReference>
<sequence>MAGMKVLLNQARRHCLTKSHCHLRPPFSKFISSESNAIPNPKPESVPIQPVSYSIKPKDNQTETPPPPPQKDSATSPIWTREDIRYLKDSPQSISPVSYPTRIAPLPEYSVAAPGGEEDKEREKGTAESVNPPRPRAFRRLVEEQQEEEQVKVPFPSLIKIQNKDKKPPLDLTEALKLVKANAKRNFDETIEAHVRLGITQSRSDLIVRGTMTLPHGASKAVRIAVFAEGADADEARDAGADIVGGVELIEEIASAGKINFEKCFSTQQFMPRLFKISKILNKHGLMPNPKLGTVTSDFSRAVKEAQKNQVKFRMDKSAIVHVGLGKVSLPDAALRENISAFMNAVLLAKPAGLKKTSKYAGYVNSVHICSTMGPGFPVSIQSLSKAVDQYNKMLLN</sequence>